<protein>
    <recommendedName>
        <fullName evidence="3">DUF465 domain-containing protein</fullName>
    </recommendedName>
</protein>
<evidence type="ECO:0000313" key="2">
    <source>
        <dbReference type="Proteomes" id="UP000576821"/>
    </source>
</evidence>
<dbReference type="AlphaFoldDB" id="A0A846M2B7"/>
<evidence type="ECO:0000313" key="1">
    <source>
        <dbReference type="EMBL" id="NIJ16297.1"/>
    </source>
</evidence>
<dbReference type="InterPro" id="IPR007420">
    <property type="entry name" value="DUF465"/>
</dbReference>
<sequence length="118" mass="13763">MKISIACPYKDCGPGPSDGCFENDRDVGPHRVGSVQVSNFLISSQLIRLIHIYWREALNRLLYKLTRLHAKLDEEIRSELKRRFPDNLRLSRLKKVRLQVKDRLHGQGLRRAESELAR</sequence>
<gene>
    <name evidence="1" type="ORF">FHS54_001263</name>
</gene>
<accession>A0A846M2B7</accession>
<evidence type="ECO:0008006" key="3">
    <source>
        <dbReference type="Google" id="ProtNLM"/>
    </source>
</evidence>
<dbReference type="EMBL" id="JAASQR010000002">
    <property type="protein sequence ID" value="NIJ16297.1"/>
    <property type="molecule type" value="Genomic_DNA"/>
</dbReference>
<dbReference type="Gene3D" id="6.10.280.50">
    <property type="match status" value="1"/>
</dbReference>
<dbReference type="RefSeq" id="WP_341785946.1">
    <property type="nucleotide sequence ID" value="NZ_JAASQR010000002.1"/>
</dbReference>
<dbReference type="Pfam" id="PF04325">
    <property type="entry name" value="DUF465"/>
    <property type="match status" value="1"/>
</dbReference>
<name>A0A846M2B7_9SPHN</name>
<comment type="caution">
    <text evidence="1">The sequence shown here is derived from an EMBL/GenBank/DDBJ whole genome shotgun (WGS) entry which is preliminary data.</text>
</comment>
<proteinExistence type="predicted"/>
<reference evidence="1 2" key="1">
    <citation type="submission" date="2020-03" db="EMBL/GenBank/DDBJ databases">
        <title>Genomic Encyclopedia of Type Strains, Phase IV (KMG-IV): sequencing the most valuable type-strain genomes for metagenomic binning, comparative biology and taxonomic classification.</title>
        <authorList>
            <person name="Goeker M."/>
        </authorList>
    </citation>
    <scope>NUCLEOTIDE SEQUENCE [LARGE SCALE GENOMIC DNA]</scope>
    <source>
        <strain evidence="1 2">DSM 21299</strain>
    </source>
</reference>
<dbReference type="InterPro" id="IPR038444">
    <property type="entry name" value="DUF465_sf"/>
</dbReference>
<dbReference type="Proteomes" id="UP000576821">
    <property type="component" value="Unassembled WGS sequence"/>
</dbReference>
<organism evidence="1 2">
    <name type="scientific">Sphingobium vermicomposti</name>
    <dbReference type="NCBI Taxonomy" id="529005"/>
    <lineage>
        <taxon>Bacteria</taxon>
        <taxon>Pseudomonadati</taxon>
        <taxon>Pseudomonadota</taxon>
        <taxon>Alphaproteobacteria</taxon>
        <taxon>Sphingomonadales</taxon>
        <taxon>Sphingomonadaceae</taxon>
        <taxon>Sphingobium</taxon>
    </lineage>
</organism>
<keyword evidence="2" id="KW-1185">Reference proteome</keyword>